<proteinExistence type="predicted"/>
<dbReference type="OrthoDB" id="8194627at2"/>
<evidence type="ECO:0000313" key="2">
    <source>
        <dbReference type="Proteomes" id="UP000266568"/>
    </source>
</evidence>
<reference evidence="1 2" key="1">
    <citation type="submission" date="2018-08" db="EMBL/GenBank/DDBJ databases">
        <title>Genomic Encyclopedia of Type Strains, Phase IV (KMG-IV): sequencing the most valuable type-strain genomes for metagenomic binning, comparative biology and taxonomic classification.</title>
        <authorList>
            <person name="Goeker M."/>
        </authorList>
    </citation>
    <scope>NUCLEOTIDE SEQUENCE [LARGE SCALE GENOMIC DNA]</scope>
    <source>
        <strain evidence="1 2">DSM 25527</strain>
    </source>
</reference>
<dbReference type="RefSeq" id="WP_119034693.1">
    <property type="nucleotide sequence ID" value="NZ_QXDC01000002.1"/>
</dbReference>
<protein>
    <submittedName>
        <fullName evidence="1">Uncharacterized protein DUF2336</fullName>
    </submittedName>
</protein>
<accession>A0A397PCB1</accession>
<keyword evidence="2" id="KW-1185">Reference proteome</keyword>
<dbReference type="Pfam" id="PF10098">
    <property type="entry name" value="DUF2336"/>
    <property type="match status" value="1"/>
</dbReference>
<organism evidence="1 2">
    <name type="scientific">Hephaestia caeni</name>
    <dbReference type="NCBI Taxonomy" id="645617"/>
    <lineage>
        <taxon>Bacteria</taxon>
        <taxon>Pseudomonadati</taxon>
        <taxon>Pseudomonadota</taxon>
        <taxon>Alphaproteobacteria</taxon>
        <taxon>Sphingomonadales</taxon>
        <taxon>Sphingomonadaceae</taxon>
        <taxon>Hephaestia</taxon>
    </lineage>
</organism>
<gene>
    <name evidence="1" type="ORF">DFR49_1143</name>
</gene>
<dbReference type="AlphaFoldDB" id="A0A397PCB1"/>
<name>A0A397PCB1_9SPHN</name>
<sequence length="370" mass="38669">MSVEPDPGREAPPRAGALLARAENGGVRAGRRLASVAAALRTAEEDRLDDRTRAGFEALIESLFGTIRAAIVQQATRTLIADGHVDIVDMLSAPRRDDHPGDDGLAAIVLDDPAVLREIDGRVRQDLLTDALVAHERDDPEQPSLLPRLAGERDPLIAGPAMAMLLALSRRAAPPADGALARIDLSAEAYHRFVWYVAADLRAAFVSAAGICPAPLDRALTAAAERSLAGHDEGIGLEPSAVRLAAALVSAGRGGGSTAIEALGDRLLALFIALVAEDVGLDYDAARDAVLDRDGARLWLMLRAMGMDRAAMGRVALALAAADHHRSIDDLAADLDAAAAIPAETASAAFADQCLPAAYRQARAALGEGR</sequence>
<dbReference type="InterPro" id="IPR019285">
    <property type="entry name" value="DUF2336"/>
</dbReference>
<dbReference type="Proteomes" id="UP000266568">
    <property type="component" value="Unassembled WGS sequence"/>
</dbReference>
<comment type="caution">
    <text evidence="1">The sequence shown here is derived from an EMBL/GenBank/DDBJ whole genome shotgun (WGS) entry which is preliminary data.</text>
</comment>
<dbReference type="EMBL" id="QXDC01000002">
    <property type="protein sequence ID" value="RIA46598.1"/>
    <property type="molecule type" value="Genomic_DNA"/>
</dbReference>
<evidence type="ECO:0000313" key="1">
    <source>
        <dbReference type="EMBL" id="RIA46598.1"/>
    </source>
</evidence>